<sequence>MLNNFGTRVPFILFLLFLLGLAKSSIAQRLSYPKGYYSFPIRPGLANSLSGGLGDLRSNHFHAGTDIRTQQREGLPVHAAADGYVYKVGVQRGGYGNVLYLRHPNGQTTVYGHLKVFEESVAQYVREQQYAQQKFEIDLYPQPGAYSFKKGEVIALSGNTGGSAGPHLHFEIRDSKDNYLNPLFFGFKEVVDRAAPKFVSLALRPLTIDSRVNDTFERQEFKVERLKDGSYRLPTVKATGVIGMDLQAFDLMTGTGFRYGLQCVEVHLDDEEIFVYNMEIFPNEATREYNNQIDYETRQQSGDRLLKCYIPDGHYLDLYKTNQYKGRIMISDTLEHKVRVVISDAYHNSSELVFRIQGEQIDQGDFSSSKESEPSVLSSYVQENTLRVDAANYQSGSPMLKLYQDGSVIDVLPASSKGNNLSFLVDLRNNLPDSVGVGNKILPTHFKKALYPGLLQRYDAADWSIATDSSSLFDTLYVKGGKQGGRLSINDNGVALRSYVKITYRPDVLPDKLEKSHVYRYSAGKYSYVGGEWKDGVIVFTTRELGDFVVRVDSIPPKLRVIEQSKGRIAAYISDGDSGIDDFRAEVNGEWVLLNYEYKTGLIWSDKLDKNKSFDGELYIKITDRAGNNTILRTEIK</sequence>
<dbReference type="CDD" id="cd12797">
    <property type="entry name" value="M23_peptidase"/>
    <property type="match status" value="1"/>
</dbReference>
<dbReference type="GO" id="GO:0004222">
    <property type="term" value="F:metalloendopeptidase activity"/>
    <property type="evidence" value="ECO:0007669"/>
    <property type="project" value="TreeGrafter"/>
</dbReference>
<dbReference type="EMBL" id="QGDT01000017">
    <property type="protein sequence ID" value="PWJ54500.1"/>
    <property type="molecule type" value="Genomic_DNA"/>
</dbReference>
<dbReference type="SUPFAM" id="SSF51261">
    <property type="entry name" value="Duplicated hybrid motif"/>
    <property type="match status" value="1"/>
</dbReference>
<comment type="caution">
    <text evidence="2">The sequence shown here is derived from an EMBL/GenBank/DDBJ whole genome shotgun (WGS) entry which is preliminary data.</text>
</comment>
<organism evidence="2 3">
    <name type="scientific">Dyadobacter jejuensis</name>
    <dbReference type="NCBI Taxonomy" id="1082580"/>
    <lineage>
        <taxon>Bacteria</taxon>
        <taxon>Pseudomonadati</taxon>
        <taxon>Bacteroidota</taxon>
        <taxon>Cytophagia</taxon>
        <taxon>Cytophagales</taxon>
        <taxon>Spirosomataceae</taxon>
        <taxon>Dyadobacter</taxon>
    </lineage>
</organism>
<dbReference type="Gene3D" id="2.70.70.10">
    <property type="entry name" value="Glucose Permease (Domain IIA)"/>
    <property type="match status" value="1"/>
</dbReference>
<name>A0A316ABU4_9BACT</name>
<proteinExistence type="predicted"/>
<dbReference type="RefSeq" id="WP_109677726.1">
    <property type="nucleotide sequence ID" value="NZ_QGDT01000017.1"/>
</dbReference>
<evidence type="ECO:0000313" key="2">
    <source>
        <dbReference type="EMBL" id="PWJ54500.1"/>
    </source>
</evidence>
<dbReference type="OrthoDB" id="9810477at2"/>
<keyword evidence="3" id="KW-1185">Reference proteome</keyword>
<protein>
    <submittedName>
        <fullName evidence="2">Peptidase M23-like protein</fullName>
    </submittedName>
</protein>
<reference evidence="2 3" key="1">
    <citation type="submission" date="2018-03" db="EMBL/GenBank/DDBJ databases">
        <title>Genomic Encyclopedia of Archaeal and Bacterial Type Strains, Phase II (KMG-II): from individual species to whole genera.</title>
        <authorList>
            <person name="Goeker M."/>
        </authorList>
    </citation>
    <scope>NUCLEOTIDE SEQUENCE [LARGE SCALE GENOMIC DNA]</scope>
    <source>
        <strain evidence="2 3">DSM 100346</strain>
    </source>
</reference>
<dbReference type="Proteomes" id="UP000245880">
    <property type="component" value="Unassembled WGS sequence"/>
</dbReference>
<dbReference type="PANTHER" id="PTHR21666:SF285">
    <property type="entry name" value="M23 FAMILY METALLOPEPTIDASE"/>
    <property type="match status" value="1"/>
</dbReference>
<dbReference type="InterPro" id="IPR011055">
    <property type="entry name" value="Dup_hybrid_motif"/>
</dbReference>
<evidence type="ECO:0000259" key="1">
    <source>
        <dbReference type="Pfam" id="PF01551"/>
    </source>
</evidence>
<dbReference type="AlphaFoldDB" id="A0A316ABU4"/>
<dbReference type="InterPro" id="IPR016047">
    <property type="entry name" value="M23ase_b-sheet_dom"/>
</dbReference>
<feature type="domain" description="M23ase beta-sheet core" evidence="1">
    <location>
        <begin position="61"/>
        <end position="129"/>
    </location>
</feature>
<accession>A0A316ABU4</accession>
<dbReference type="Pfam" id="PF01551">
    <property type="entry name" value="Peptidase_M23"/>
    <property type="match status" value="1"/>
</dbReference>
<dbReference type="PANTHER" id="PTHR21666">
    <property type="entry name" value="PEPTIDASE-RELATED"/>
    <property type="match status" value="1"/>
</dbReference>
<gene>
    <name evidence="2" type="ORF">CLV98_11738</name>
</gene>
<evidence type="ECO:0000313" key="3">
    <source>
        <dbReference type="Proteomes" id="UP000245880"/>
    </source>
</evidence>
<dbReference type="InterPro" id="IPR050570">
    <property type="entry name" value="Cell_wall_metabolism_enzyme"/>
</dbReference>